<feature type="region of interest" description="Disordered" evidence="1">
    <location>
        <begin position="472"/>
        <end position="503"/>
    </location>
</feature>
<accession>D1ASU5</accession>
<feature type="transmembrane region" description="Helical" evidence="2">
    <location>
        <begin position="606"/>
        <end position="627"/>
    </location>
</feature>
<keyword evidence="4" id="KW-1185">Reference proteome</keyword>
<organism evidence="3 4">
    <name type="scientific">Anaplasma centrale (strain Israel)</name>
    <name type="common">Anaplasma marginale subsp. centrale (strain Israel)</name>
    <dbReference type="NCBI Taxonomy" id="574556"/>
    <lineage>
        <taxon>Bacteria</taxon>
        <taxon>Pseudomonadati</taxon>
        <taxon>Pseudomonadota</taxon>
        <taxon>Alphaproteobacteria</taxon>
        <taxon>Rickettsiales</taxon>
        <taxon>Anaplasmataceae</taxon>
        <taxon>Anaplasma</taxon>
    </lineage>
</organism>
<evidence type="ECO:0000256" key="2">
    <source>
        <dbReference type="SAM" id="Phobius"/>
    </source>
</evidence>
<keyword evidence="2" id="KW-0812">Transmembrane</keyword>
<dbReference type="Proteomes" id="UP000000630">
    <property type="component" value="Chromosome"/>
</dbReference>
<evidence type="ECO:0000313" key="4">
    <source>
        <dbReference type="Proteomes" id="UP000000630"/>
    </source>
</evidence>
<gene>
    <name evidence="3" type="ordered locus">ACIS_01072</name>
</gene>
<reference evidence="3 4" key="1">
    <citation type="journal article" date="2010" name="J. Bacteriol.">
        <title>Complete genome sequence of Anaplasma marginale subsp. centrale.</title>
        <authorList>
            <person name="Herndon D.R."/>
            <person name="Palmer G.H."/>
            <person name="Shkap V."/>
            <person name="Knowles D.P. Jr."/>
            <person name="Brayton K.A."/>
        </authorList>
    </citation>
    <scope>NUCLEOTIDE SEQUENCE [LARGE SCALE GENOMIC DNA]</scope>
    <source>
        <strain evidence="3 4">Israel</strain>
    </source>
</reference>
<keyword evidence="2" id="KW-0472">Membrane</keyword>
<dbReference type="HOGENOM" id="CLU_337918_0_0_5"/>
<dbReference type="STRING" id="574556.ACIS_01072"/>
<evidence type="ECO:0000313" key="3">
    <source>
        <dbReference type="EMBL" id="ACZ49548.1"/>
    </source>
</evidence>
<dbReference type="KEGG" id="acn:ACIS_01072"/>
<sequence length="685" mass="73396">MEAAGEGYDLHFKALSSEGVGTVKVNSHPIALQDASDYPPAFVAFDEGGTHKVVFATLERGVSNGRVATHARAVIAKVYSVNNSGTVSIAEEKSITLNTDGKRTGLYSQPLGVARDDRGDVVIVSRAKDKRANPSDQAYVMWRLSGKDFSLIKPRSRTGASSRHLFSRAGANPKTGTPEQLVVWGSRAGKLGLTYVGRYIQREGQQYAMPYKAYYADIPYSARSQDAECSTGCYIGGRAVILSESDAIGFVNHIEIQGVRYTMYVDKRSLSIAAYDGKTRKVFHRVLNFGMQPTSMNVKLLEDGGVGITVVDEFSMVHMYELRLDQLMLGNCGCNVYATTVRASALSIREFIDIASQGLQLVPRINEVGTSTSTVSVVVEGHNEHEELYLDVTEFAYPVRYLQAPSQQPEETPSEGAYEFTTHAEDALGAVSGEVTESDPGAMSASAEHHDAGTQPKVTTDAAEHATQGFTPRAHPVHHVGGEHVVPSGVTKKTWTGSSTESLSVVTPHMSAAHDAVGDVSGANSESSHSHRRGHDQSSAISTTLRHRTTLGQNRGHAQVGSVPIGGGASGSIVTPVGGDHARFARSADSGTVSTGTSAISDAIKWSSVAVGIALLVALVAAVKVFVARYRKVVNFRNRIYRLDCEEGLDLFHESGSRSYYVVGGTSEPVCSTPMERGYTNASEL</sequence>
<evidence type="ECO:0000256" key="1">
    <source>
        <dbReference type="SAM" id="MobiDB-lite"/>
    </source>
</evidence>
<feature type="region of interest" description="Disordered" evidence="1">
    <location>
        <begin position="434"/>
        <end position="453"/>
    </location>
</feature>
<feature type="compositionally biased region" description="Polar residues" evidence="1">
    <location>
        <begin position="491"/>
        <end position="503"/>
    </location>
</feature>
<protein>
    <submittedName>
        <fullName evidence="3">Uncharacterized protein</fullName>
    </submittedName>
</protein>
<keyword evidence="2" id="KW-1133">Transmembrane helix</keyword>
<dbReference type="AlphaFoldDB" id="D1ASU5"/>
<dbReference type="EMBL" id="CP001759">
    <property type="protein sequence ID" value="ACZ49548.1"/>
    <property type="molecule type" value="Genomic_DNA"/>
</dbReference>
<feature type="region of interest" description="Disordered" evidence="1">
    <location>
        <begin position="518"/>
        <end position="541"/>
    </location>
</feature>
<proteinExistence type="predicted"/>
<name>D1ASU5_ANACI</name>